<feature type="chain" id="PRO_5032418135" description="Amidohydrolase" evidence="1">
    <location>
        <begin position="22"/>
        <end position="255"/>
    </location>
</feature>
<accession>A0A816C9N4</accession>
<keyword evidence="1" id="KW-0732">Signal</keyword>
<dbReference type="Pfam" id="PF01546">
    <property type="entry name" value="Peptidase_M20"/>
    <property type="match status" value="1"/>
</dbReference>
<protein>
    <recommendedName>
        <fullName evidence="4">Amidohydrolase</fullName>
    </recommendedName>
</protein>
<dbReference type="GO" id="GO:0016787">
    <property type="term" value="F:hydrolase activity"/>
    <property type="evidence" value="ECO:0007669"/>
    <property type="project" value="InterPro"/>
</dbReference>
<keyword evidence="3" id="KW-1185">Reference proteome</keyword>
<dbReference type="Proteomes" id="UP000663828">
    <property type="component" value="Unassembled WGS sequence"/>
</dbReference>
<organism evidence="2 3">
    <name type="scientific">Adineta ricciae</name>
    <name type="common">Rotifer</name>
    <dbReference type="NCBI Taxonomy" id="249248"/>
    <lineage>
        <taxon>Eukaryota</taxon>
        <taxon>Metazoa</taxon>
        <taxon>Spiralia</taxon>
        <taxon>Gnathifera</taxon>
        <taxon>Rotifera</taxon>
        <taxon>Eurotatoria</taxon>
        <taxon>Bdelloidea</taxon>
        <taxon>Adinetida</taxon>
        <taxon>Adinetidae</taxon>
        <taxon>Adineta</taxon>
    </lineage>
</organism>
<feature type="signal peptide" evidence="1">
    <location>
        <begin position="1"/>
        <end position="21"/>
    </location>
</feature>
<proteinExistence type="predicted"/>
<dbReference type="Gene3D" id="3.30.70.360">
    <property type="match status" value="1"/>
</dbReference>
<comment type="caution">
    <text evidence="2">The sequence shown here is derived from an EMBL/GenBank/DDBJ whole genome shotgun (WGS) entry which is preliminary data.</text>
</comment>
<feature type="non-terminal residue" evidence="2">
    <location>
        <position position="255"/>
    </location>
</feature>
<name>A0A816C9N4_ADIRI</name>
<dbReference type="AlphaFoldDB" id="A0A816C9N4"/>
<evidence type="ECO:0000313" key="3">
    <source>
        <dbReference type="Proteomes" id="UP000663828"/>
    </source>
</evidence>
<dbReference type="SUPFAM" id="SSF53187">
    <property type="entry name" value="Zn-dependent exopeptidases"/>
    <property type="match status" value="1"/>
</dbReference>
<dbReference type="SUPFAM" id="SSF55031">
    <property type="entry name" value="Bacterial exopeptidase dimerisation domain"/>
    <property type="match status" value="1"/>
</dbReference>
<evidence type="ECO:0008006" key="4">
    <source>
        <dbReference type="Google" id="ProtNLM"/>
    </source>
</evidence>
<evidence type="ECO:0000313" key="2">
    <source>
        <dbReference type="EMBL" id="CAF1617582.1"/>
    </source>
</evidence>
<dbReference type="PANTHER" id="PTHR11014">
    <property type="entry name" value="PEPTIDASE M20 FAMILY MEMBER"/>
    <property type="match status" value="1"/>
</dbReference>
<evidence type="ECO:0000256" key="1">
    <source>
        <dbReference type="SAM" id="SignalP"/>
    </source>
</evidence>
<dbReference type="PANTHER" id="PTHR11014:SF63">
    <property type="entry name" value="METALLOPEPTIDASE, PUTATIVE (AFU_ORTHOLOGUE AFUA_6G09600)-RELATED"/>
    <property type="match status" value="1"/>
</dbReference>
<dbReference type="Gene3D" id="3.40.630.10">
    <property type="entry name" value="Zn peptidases"/>
    <property type="match status" value="1"/>
</dbReference>
<gene>
    <name evidence="2" type="ORF">XAT740_LOCUS49777</name>
</gene>
<dbReference type="NCBIfam" id="TIGR01891">
    <property type="entry name" value="amidohydrolases"/>
    <property type="match status" value="1"/>
</dbReference>
<dbReference type="InterPro" id="IPR002933">
    <property type="entry name" value="Peptidase_M20"/>
</dbReference>
<dbReference type="EMBL" id="CAJNOR010007455">
    <property type="protein sequence ID" value="CAF1617582.1"/>
    <property type="molecule type" value="Genomic_DNA"/>
</dbReference>
<sequence length="255" mass="27918">MYCSLIFIWVISGIVFKETDGYVVNEKATANNLLELLRPMQTDLHVIRQDIHAHPETAMKEIRTSALIANKLKQWGINVTENVGELGVVGTLKSEESGYSFIGLRADMDALEIIEQNNVSYISTSPGVMHACGHDGHATMLLGAAKYLSEHRNSFRGTVHFIFQPAEEKRNGALAMINDGLFDRFPMDSIYGLHNAAGIPVGQFGTRSGPFMAAPDIWNVTFRGSGGHGATPHFATDVTVLAAQFILSLQTIISR</sequence>
<dbReference type="InterPro" id="IPR036264">
    <property type="entry name" value="Bact_exopeptidase_dim_dom"/>
</dbReference>
<dbReference type="InterPro" id="IPR017439">
    <property type="entry name" value="Amidohydrolase"/>
</dbReference>
<reference evidence="2" key="1">
    <citation type="submission" date="2021-02" db="EMBL/GenBank/DDBJ databases">
        <authorList>
            <person name="Nowell W R."/>
        </authorList>
    </citation>
    <scope>NUCLEOTIDE SEQUENCE</scope>
</reference>